<dbReference type="GO" id="GO:0051298">
    <property type="term" value="P:centrosome duplication"/>
    <property type="evidence" value="ECO:0007669"/>
    <property type="project" value="TreeGrafter"/>
</dbReference>
<dbReference type="PANTHER" id="PTHR12436">
    <property type="entry name" value="80 KDA MCM3-ASSOCIATED PROTEIN"/>
    <property type="match status" value="1"/>
</dbReference>
<dbReference type="GO" id="GO:0051225">
    <property type="term" value="P:spindle assembly"/>
    <property type="evidence" value="ECO:0007669"/>
    <property type="project" value="TreeGrafter"/>
</dbReference>
<evidence type="ECO:0000313" key="3">
    <source>
        <dbReference type="Proteomes" id="UP000078542"/>
    </source>
</evidence>
<protein>
    <submittedName>
        <fullName evidence="2">80 kDa MCM3-associated protein</fullName>
    </submittedName>
</protein>
<dbReference type="Gene3D" id="1.25.40.990">
    <property type="match status" value="1"/>
</dbReference>
<dbReference type="GO" id="GO:0005819">
    <property type="term" value="C:spindle"/>
    <property type="evidence" value="ECO:0007669"/>
    <property type="project" value="TreeGrafter"/>
</dbReference>
<dbReference type="InterPro" id="IPR005062">
    <property type="entry name" value="SAC3/GANP/THP3_conserved"/>
</dbReference>
<keyword evidence="3" id="KW-1185">Reference proteome</keyword>
<dbReference type="STRING" id="456900.A0A195D1G5"/>
<dbReference type="InterPro" id="IPR045107">
    <property type="entry name" value="SAC3/GANP/THP3"/>
</dbReference>
<feature type="domain" description="SAC3/GANP/THP3 conserved" evidence="1">
    <location>
        <begin position="23"/>
        <end position="326"/>
    </location>
</feature>
<accession>A0A195D1G5</accession>
<reference evidence="2 3" key="1">
    <citation type="submission" date="2016-03" db="EMBL/GenBank/DDBJ databases">
        <title>Cyphomyrmex costatus WGS genome.</title>
        <authorList>
            <person name="Nygaard S."/>
            <person name="Hu H."/>
            <person name="Boomsma J."/>
            <person name="Zhang G."/>
        </authorList>
    </citation>
    <scope>NUCLEOTIDE SEQUENCE [LARGE SCALE GENOMIC DNA]</scope>
    <source>
        <strain evidence="2">MS0001</strain>
        <tissue evidence="2">Whole body</tissue>
    </source>
</reference>
<dbReference type="GO" id="GO:0005813">
    <property type="term" value="C:centrosome"/>
    <property type="evidence" value="ECO:0007669"/>
    <property type="project" value="TreeGrafter"/>
</dbReference>
<dbReference type="EMBL" id="KQ976973">
    <property type="protein sequence ID" value="KYN06755.1"/>
    <property type="molecule type" value="Genomic_DNA"/>
</dbReference>
<evidence type="ECO:0000259" key="1">
    <source>
        <dbReference type="Pfam" id="PF03399"/>
    </source>
</evidence>
<dbReference type="Pfam" id="PF03399">
    <property type="entry name" value="SAC3_GANP"/>
    <property type="match status" value="1"/>
</dbReference>
<dbReference type="GO" id="GO:0005634">
    <property type="term" value="C:nucleus"/>
    <property type="evidence" value="ECO:0007669"/>
    <property type="project" value="TreeGrafter"/>
</dbReference>
<organism evidence="2 3">
    <name type="scientific">Cyphomyrmex costatus</name>
    <dbReference type="NCBI Taxonomy" id="456900"/>
    <lineage>
        <taxon>Eukaryota</taxon>
        <taxon>Metazoa</taxon>
        <taxon>Ecdysozoa</taxon>
        <taxon>Arthropoda</taxon>
        <taxon>Hexapoda</taxon>
        <taxon>Insecta</taxon>
        <taxon>Pterygota</taxon>
        <taxon>Neoptera</taxon>
        <taxon>Endopterygota</taxon>
        <taxon>Hymenoptera</taxon>
        <taxon>Apocrita</taxon>
        <taxon>Aculeata</taxon>
        <taxon>Formicoidea</taxon>
        <taxon>Formicidae</taxon>
        <taxon>Myrmicinae</taxon>
        <taxon>Cyphomyrmex</taxon>
    </lineage>
</organism>
<sequence>MEAKGATSAITIAEQIVGRCLSMCPEKERLMRERAGLLHKYEIDEGMKHMKKPKADPAKIIKCFSRSAAGQVMTDPNMLRPPHVLLSTVRYLFTKIITQTDLDWVLIYDFVFDRLRSVRQDAVIQRVDTVTSILLLEPIIRFHIYAAQRLCERDISEFDAKINSKHLFECIKRLLILYDRQNKNVTNNTEVHKDFEKLALDNSRSEMEAVYILLHIGDCEALKRAFTLPSDLKKSPAIQLATKISLAWYLRNYVCICHLVGQLPPILACAFFCNLQSFRRNVLQIMSSGYNNRVLTFPGQKLQELLFYKDISKIQADCKLFGLTFTNENVLFQKSQFNEQILLANPEMYYTSATLHKFIPKILLECTSNDEC</sequence>
<dbReference type="PANTHER" id="PTHR12436:SF38">
    <property type="entry name" value="SAC3 DOMAIN-CONTAINING PROTEIN 1"/>
    <property type="match status" value="1"/>
</dbReference>
<proteinExistence type="predicted"/>
<name>A0A195D1G5_9HYME</name>
<gene>
    <name evidence="2" type="ORF">ALC62_02414</name>
</gene>
<dbReference type="Proteomes" id="UP000078542">
    <property type="component" value="Unassembled WGS sequence"/>
</dbReference>
<dbReference type="AlphaFoldDB" id="A0A195D1G5"/>
<evidence type="ECO:0000313" key="2">
    <source>
        <dbReference type="EMBL" id="KYN06755.1"/>
    </source>
</evidence>